<organism evidence="1 2">
    <name type="scientific">Pleuronectes platessa</name>
    <name type="common">European plaice</name>
    <dbReference type="NCBI Taxonomy" id="8262"/>
    <lineage>
        <taxon>Eukaryota</taxon>
        <taxon>Metazoa</taxon>
        <taxon>Chordata</taxon>
        <taxon>Craniata</taxon>
        <taxon>Vertebrata</taxon>
        <taxon>Euteleostomi</taxon>
        <taxon>Actinopterygii</taxon>
        <taxon>Neopterygii</taxon>
        <taxon>Teleostei</taxon>
        <taxon>Neoteleostei</taxon>
        <taxon>Acanthomorphata</taxon>
        <taxon>Carangaria</taxon>
        <taxon>Pleuronectiformes</taxon>
        <taxon>Pleuronectoidei</taxon>
        <taxon>Pleuronectidae</taxon>
        <taxon>Pleuronectes</taxon>
    </lineage>
</organism>
<dbReference type="EMBL" id="CADEAL010001946">
    <property type="protein sequence ID" value="CAB1436851.1"/>
    <property type="molecule type" value="Genomic_DNA"/>
</dbReference>
<evidence type="ECO:0000313" key="1">
    <source>
        <dbReference type="EMBL" id="CAB1436851.1"/>
    </source>
</evidence>
<accession>A0A9N7YRF5</accession>
<dbReference type="AlphaFoldDB" id="A0A9N7YRF5"/>
<comment type="caution">
    <text evidence="1">The sequence shown here is derived from an EMBL/GenBank/DDBJ whole genome shotgun (WGS) entry which is preliminary data.</text>
</comment>
<evidence type="ECO:0000313" key="2">
    <source>
        <dbReference type="Proteomes" id="UP001153269"/>
    </source>
</evidence>
<protein>
    <submittedName>
        <fullName evidence="1">Uncharacterized protein</fullName>
    </submittedName>
</protein>
<gene>
    <name evidence="1" type="ORF">PLEPLA_LOCUS24884</name>
</gene>
<name>A0A9N7YRF5_PLEPL</name>
<proteinExistence type="predicted"/>
<sequence length="99" mass="10988">MRFSIWVLHSSRPYAYTSQRSRDADGQRRFLSPLARVRGVRNMVTELRVMSREASGGKEYQITSIPQVLELEEGQSGAGVPSKRGHALGEATDIVLEGV</sequence>
<reference evidence="1" key="1">
    <citation type="submission" date="2020-03" db="EMBL/GenBank/DDBJ databases">
        <authorList>
            <person name="Weist P."/>
        </authorList>
    </citation>
    <scope>NUCLEOTIDE SEQUENCE</scope>
</reference>
<dbReference type="Proteomes" id="UP001153269">
    <property type="component" value="Unassembled WGS sequence"/>
</dbReference>
<keyword evidence="2" id="KW-1185">Reference proteome</keyword>